<sequence length="79" mass="9397">MSIFIHDKIRLYYQARYEHDTKDNVIICNRKPEPLLTSPKQYLSFEYADVFIPVLKSIEYIKRKSPLPIYTGISFAIKK</sequence>
<evidence type="ECO:0000313" key="1">
    <source>
        <dbReference type="EMBL" id="CAG8432822.1"/>
    </source>
</evidence>
<gene>
    <name evidence="1" type="ORF">DEBURN_LOCUS149</name>
</gene>
<dbReference type="EMBL" id="CAJVPK010000004">
    <property type="protein sequence ID" value="CAG8432822.1"/>
    <property type="molecule type" value="Genomic_DNA"/>
</dbReference>
<comment type="caution">
    <text evidence="1">The sequence shown here is derived from an EMBL/GenBank/DDBJ whole genome shotgun (WGS) entry which is preliminary data.</text>
</comment>
<protein>
    <submittedName>
        <fullName evidence="1">11502_t:CDS:1</fullName>
    </submittedName>
</protein>
<dbReference type="AlphaFoldDB" id="A0A9N8UZG8"/>
<dbReference type="Proteomes" id="UP000789706">
    <property type="component" value="Unassembled WGS sequence"/>
</dbReference>
<accession>A0A9N8UZG8</accession>
<evidence type="ECO:0000313" key="2">
    <source>
        <dbReference type="Proteomes" id="UP000789706"/>
    </source>
</evidence>
<organism evidence="1 2">
    <name type="scientific">Diversispora eburnea</name>
    <dbReference type="NCBI Taxonomy" id="1213867"/>
    <lineage>
        <taxon>Eukaryota</taxon>
        <taxon>Fungi</taxon>
        <taxon>Fungi incertae sedis</taxon>
        <taxon>Mucoromycota</taxon>
        <taxon>Glomeromycotina</taxon>
        <taxon>Glomeromycetes</taxon>
        <taxon>Diversisporales</taxon>
        <taxon>Diversisporaceae</taxon>
        <taxon>Diversispora</taxon>
    </lineage>
</organism>
<proteinExistence type="predicted"/>
<reference evidence="1" key="1">
    <citation type="submission" date="2021-06" db="EMBL/GenBank/DDBJ databases">
        <authorList>
            <person name="Kallberg Y."/>
            <person name="Tangrot J."/>
            <person name="Rosling A."/>
        </authorList>
    </citation>
    <scope>NUCLEOTIDE SEQUENCE</scope>
    <source>
        <strain evidence="1">AZ414A</strain>
    </source>
</reference>
<name>A0A9N8UZG8_9GLOM</name>
<keyword evidence="2" id="KW-1185">Reference proteome</keyword>